<proteinExistence type="predicted"/>
<organism evidence="1 2">
    <name type="scientific">Coprinopsis marcescibilis</name>
    <name type="common">Agaric fungus</name>
    <name type="synonym">Psathyrella marcescibilis</name>
    <dbReference type="NCBI Taxonomy" id="230819"/>
    <lineage>
        <taxon>Eukaryota</taxon>
        <taxon>Fungi</taxon>
        <taxon>Dikarya</taxon>
        <taxon>Basidiomycota</taxon>
        <taxon>Agaricomycotina</taxon>
        <taxon>Agaricomycetes</taxon>
        <taxon>Agaricomycetidae</taxon>
        <taxon>Agaricales</taxon>
        <taxon>Agaricineae</taxon>
        <taxon>Psathyrellaceae</taxon>
        <taxon>Coprinopsis</taxon>
    </lineage>
</organism>
<protein>
    <submittedName>
        <fullName evidence="1">Uncharacterized protein</fullName>
    </submittedName>
</protein>
<reference evidence="1 2" key="1">
    <citation type="journal article" date="2019" name="Nat. Ecol. Evol.">
        <title>Megaphylogeny resolves global patterns of mushroom evolution.</title>
        <authorList>
            <person name="Varga T."/>
            <person name="Krizsan K."/>
            <person name="Foldi C."/>
            <person name="Dima B."/>
            <person name="Sanchez-Garcia M."/>
            <person name="Sanchez-Ramirez S."/>
            <person name="Szollosi G.J."/>
            <person name="Szarkandi J.G."/>
            <person name="Papp V."/>
            <person name="Albert L."/>
            <person name="Andreopoulos W."/>
            <person name="Angelini C."/>
            <person name="Antonin V."/>
            <person name="Barry K.W."/>
            <person name="Bougher N.L."/>
            <person name="Buchanan P."/>
            <person name="Buyck B."/>
            <person name="Bense V."/>
            <person name="Catcheside P."/>
            <person name="Chovatia M."/>
            <person name="Cooper J."/>
            <person name="Damon W."/>
            <person name="Desjardin D."/>
            <person name="Finy P."/>
            <person name="Geml J."/>
            <person name="Haridas S."/>
            <person name="Hughes K."/>
            <person name="Justo A."/>
            <person name="Karasinski D."/>
            <person name="Kautmanova I."/>
            <person name="Kiss B."/>
            <person name="Kocsube S."/>
            <person name="Kotiranta H."/>
            <person name="LaButti K.M."/>
            <person name="Lechner B.E."/>
            <person name="Liimatainen K."/>
            <person name="Lipzen A."/>
            <person name="Lukacs Z."/>
            <person name="Mihaltcheva S."/>
            <person name="Morgado L.N."/>
            <person name="Niskanen T."/>
            <person name="Noordeloos M.E."/>
            <person name="Ohm R.A."/>
            <person name="Ortiz-Santana B."/>
            <person name="Ovrebo C."/>
            <person name="Racz N."/>
            <person name="Riley R."/>
            <person name="Savchenko A."/>
            <person name="Shiryaev A."/>
            <person name="Soop K."/>
            <person name="Spirin V."/>
            <person name="Szebenyi C."/>
            <person name="Tomsovsky M."/>
            <person name="Tulloss R.E."/>
            <person name="Uehling J."/>
            <person name="Grigoriev I.V."/>
            <person name="Vagvolgyi C."/>
            <person name="Papp T."/>
            <person name="Martin F.M."/>
            <person name="Miettinen O."/>
            <person name="Hibbett D.S."/>
            <person name="Nagy L.G."/>
        </authorList>
    </citation>
    <scope>NUCLEOTIDE SEQUENCE [LARGE SCALE GENOMIC DNA]</scope>
    <source>
        <strain evidence="1 2">CBS 121175</strain>
    </source>
</reference>
<evidence type="ECO:0000313" key="2">
    <source>
        <dbReference type="Proteomes" id="UP000307440"/>
    </source>
</evidence>
<dbReference type="EMBL" id="ML210283">
    <property type="protein sequence ID" value="TFK20928.1"/>
    <property type="molecule type" value="Genomic_DNA"/>
</dbReference>
<evidence type="ECO:0000313" key="1">
    <source>
        <dbReference type="EMBL" id="TFK20928.1"/>
    </source>
</evidence>
<sequence>MDMGSLDNLKVEPRGAGVPAELTFNQTERAIKMRSYKGASLLSFASPPSKSTSVSTTATTGSVYLAGFAQAEQPHVALIRAIDYQKGYIFHITTKKTDIWHYEGNQAYKIAGSMTLTSLYCIYDAQKAGAEFDCTTLDDICKAVAVPEGAEMGECVIWANKALAAIAEAHPDTIILSGNVDATMEHFLNFVEGNRAYASRTKYPNLDVRA</sequence>
<accession>A0A5C3KYA2</accession>
<name>A0A5C3KYA2_COPMA</name>
<keyword evidence="2" id="KW-1185">Reference proteome</keyword>
<dbReference type="Proteomes" id="UP000307440">
    <property type="component" value="Unassembled WGS sequence"/>
</dbReference>
<gene>
    <name evidence="1" type="ORF">FA15DRAFT_696652</name>
</gene>
<dbReference type="OrthoDB" id="3002933at2759"/>
<dbReference type="AlphaFoldDB" id="A0A5C3KYA2"/>